<feature type="region of interest" description="Disordered" evidence="4">
    <location>
        <begin position="30"/>
        <end position="68"/>
    </location>
</feature>
<evidence type="ECO:0000256" key="3">
    <source>
        <dbReference type="PROSITE-ProRule" id="PRU00358"/>
    </source>
</evidence>
<dbReference type="PROSITE" id="PS51015">
    <property type="entry name" value="YDG"/>
    <property type="match status" value="1"/>
</dbReference>
<dbReference type="SUPFAM" id="SSF88697">
    <property type="entry name" value="PUA domain-like"/>
    <property type="match status" value="1"/>
</dbReference>
<dbReference type="SMART" id="SM01407">
    <property type="entry name" value="NAC"/>
    <property type="match status" value="1"/>
</dbReference>
<gene>
    <name evidence="7" type="ORF">F3Y22_tig00111741pilonHSYRG00203</name>
</gene>
<dbReference type="InterPro" id="IPR038187">
    <property type="entry name" value="NAC_A/B_dom_sf"/>
</dbReference>
<dbReference type="EMBL" id="VEPZ02001415">
    <property type="protein sequence ID" value="KAE8674671.1"/>
    <property type="molecule type" value="Genomic_DNA"/>
</dbReference>
<dbReference type="PANTHER" id="PTHR21713">
    <property type="entry name" value="NASCENT POLYPEPTIDE ASSOCIATED COMPLEX ALPHA SUBUNIT-RELATED"/>
    <property type="match status" value="1"/>
</dbReference>
<dbReference type="Gene3D" id="2.20.70.30">
    <property type="entry name" value="Nascent polypeptide-associated complex domain"/>
    <property type="match status" value="1"/>
</dbReference>
<sequence>MASEFGLEVGVGEANYEQLVSVKQKPIARIYNPKPADTSRSEQLVVEDDDDEEYGDDEEDDNDEDGADVKFSYFSNFLSKQSRSEKKSRKAMLMHGMKPIPGVSRVTVKKNKNILFIISKPDVFKSPTSDTYVIFGEAKIEDLSSQLQTQAAEQFKAPDLSHVVSKPESTSAFALEDEEDEGCQGTQGCRWGYRFIYNGADYGDKSKVLDIKPLRTLVPQFPAVSNGPPFVCAPLNGPLPSGFSPIFPFSRPQGSHSMPGLNQNEFYPAVPIRSFRAEPPASNGQNVHEYKSAGSSSVKKKVKKRKVFEFAFTVVTDFNPGISLSKRDDGTKELVENRSVLKASNIMMSKGVRTNTRKRIGFVPGVEIGDIFFFRLELCLVGLHAQCMAGIDPMPMKGDLEGERVAVSIVSSGGYDDDVEDTDVLVYTGHGGNASGDKEASDQKLVRGNLALEKNLHRANEVRVIRGFQDTSHQTSKVYVYDGLYKVQQ</sequence>
<feature type="domain" description="YDG" evidence="5">
    <location>
        <begin position="361"/>
        <end position="489"/>
    </location>
</feature>
<evidence type="ECO:0000256" key="1">
    <source>
        <dbReference type="ARBA" id="ARBA00004000"/>
    </source>
</evidence>
<evidence type="ECO:0000313" key="8">
    <source>
        <dbReference type="Proteomes" id="UP000436088"/>
    </source>
</evidence>
<dbReference type="Proteomes" id="UP000436088">
    <property type="component" value="Unassembled WGS sequence"/>
</dbReference>
<dbReference type="SMART" id="SM00466">
    <property type="entry name" value="SRA"/>
    <property type="match status" value="1"/>
</dbReference>
<evidence type="ECO:0000259" key="5">
    <source>
        <dbReference type="PROSITE" id="PS51015"/>
    </source>
</evidence>
<dbReference type="GO" id="GO:0005634">
    <property type="term" value="C:nucleus"/>
    <property type="evidence" value="ECO:0007669"/>
    <property type="project" value="UniProtKB-SubCell"/>
</dbReference>
<keyword evidence="8" id="KW-1185">Reference proteome</keyword>
<protein>
    <submittedName>
        <fullName evidence="7">Nascent polypeptide-associated complex subunit alpha-like protein</fullName>
    </submittedName>
</protein>
<name>A0A6A2XFJ8_HIBSY</name>
<keyword evidence="2 3" id="KW-0539">Nucleus</keyword>
<comment type="caution">
    <text evidence="7">The sequence shown here is derived from an EMBL/GenBank/DDBJ whole genome shotgun (WGS) entry which is preliminary data.</text>
</comment>
<dbReference type="Pfam" id="PF02182">
    <property type="entry name" value="SAD_SRA"/>
    <property type="match status" value="1"/>
</dbReference>
<dbReference type="InterPro" id="IPR015947">
    <property type="entry name" value="PUA-like_sf"/>
</dbReference>
<evidence type="ECO:0000256" key="4">
    <source>
        <dbReference type="SAM" id="MobiDB-lite"/>
    </source>
</evidence>
<comment type="subcellular location">
    <subcellularLocation>
        <location evidence="3">Nucleus</location>
    </subcellularLocation>
</comment>
<feature type="domain" description="NAC-A/B" evidence="6">
    <location>
        <begin position="82"/>
        <end position="147"/>
    </location>
</feature>
<dbReference type="InterPro" id="IPR003105">
    <property type="entry name" value="SRA_YDG"/>
</dbReference>
<dbReference type="CDD" id="cd22054">
    <property type="entry name" value="NAC_NACA"/>
    <property type="match status" value="1"/>
</dbReference>
<dbReference type="PROSITE" id="PS51151">
    <property type="entry name" value="NAC_AB"/>
    <property type="match status" value="1"/>
</dbReference>
<proteinExistence type="predicted"/>
<dbReference type="FunFam" id="2.20.70.30:FF:000002">
    <property type="entry name" value="Nascent polypeptide-associated complex (NAC), alpha subunit"/>
    <property type="match status" value="1"/>
</dbReference>
<dbReference type="Gene3D" id="2.30.280.10">
    <property type="entry name" value="SRA-YDG"/>
    <property type="match status" value="1"/>
</dbReference>
<organism evidence="7 8">
    <name type="scientific">Hibiscus syriacus</name>
    <name type="common">Rose of Sharon</name>
    <dbReference type="NCBI Taxonomy" id="106335"/>
    <lineage>
        <taxon>Eukaryota</taxon>
        <taxon>Viridiplantae</taxon>
        <taxon>Streptophyta</taxon>
        <taxon>Embryophyta</taxon>
        <taxon>Tracheophyta</taxon>
        <taxon>Spermatophyta</taxon>
        <taxon>Magnoliopsida</taxon>
        <taxon>eudicotyledons</taxon>
        <taxon>Gunneridae</taxon>
        <taxon>Pentapetalae</taxon>
        <taxon>rosids</taxon>
        <taxon>malvids</taxon>
        <taxon>Malvales</taxon>
        <taxon>Malvaceae</taxon>
        <taxon>Malvoideae</taxon>
        <taxon>Hibiscus</taxon>
    </lineage>
</organism>
<dbReference type="InterPro" id="IPR036987">
    <property type="entry name" value="SRA-YDG_sf"/>
</dbReference>
<dbReference type="GO" id="GO:0005854">
    <property type="term" value="C:nascent polypeptide-associated complex"/>
    <property type="evidence" value="ECO:0007669"/>
    <property type="project" value="InterPro"/>
</dbReference>
<comment type="function">
    <text evidence="1">May promote appropriate targeting of ribosome-nascent polypeptide complexes.</text>
</comment>
<dbReference type="InterPro" id="IPR002715">
    <property type="entry name" value="Nas_poly-pep-assoc_cplx_dom"/>
</dbReference>
<evidence type="ECO:0000313" key="7">
    <source>
        <dbReference type="EMBL" id="KAE8674671.1"/>
    </source>
</evidence>
<dbReference type="InterPro" id="IPR016641">
    <property type="entry name" value="EGD2/NACA0like"/>
</dbReference>
<dbReference type="Pfam" id="PF01849">
    <property type="entry name" value="NAC"/>
    <property type="match status" value="1"/>
</dbReference>
<accession>A0A6A2XFJ8</accession>
<dbReference type="AlphaFoldDB" id="A0A6A2XFJ8"/>
<reference evidence="7" key="1">
    <citation type="submission" date="2019-09" db="EMBL/GenBank/DDBJ databases">
        <title>Draft genome information of white flower Hibiscus syriacus.</title>
        <authorList>
            <person name="Kim Y.-M."/>
        </authorList>
    </citation>
    <scope>NUCLEOTIDE SEQUENCE [LARGE SCALE GENOMIC DNA]</scope>
    <source>
        <strain evidence="7">YM2019G1</strain>
    </source>
</reference>
<evidence type="ECO:0000259" key="6">
    <source>
        <dbReference type="PROSITE" id="PS51151"/>
    </source>
</evidence>
<evidence type="ECO:0000256" key="2">
    <source>
        <dbReference type="ARBA" id="ARBA00023242"/>
    </source>
</evidence>
<feature type="compositionally biased region" description="Acidic residues" evidence="4">
    <location>
        <begin position="45"/>
        <end position="66"/>
    </location>
</feature>